<feature type="transmembrane region" description="Helical" evidence="12">
    <location>
        <begin position="261"/>
        <end position="279"/>
    </location>
</feature>
<evidence type="ECO:0000256" key="5">
    <source>
        <dbReference type="ARBA" id="ARBA00022692"/>
    </source>
</evidence>
<feature type="transmembrane region" description="Helical" evidence="12">
    <location>
        <begin position="645"/>
        <end position="665"/>
    </location>
</feature>
<accession>A0ABP1PVY5</accession>
<keyword evidence="5 12" id="KW-0812">Transmembrane</keyword>
<comment type="similarity">
    <text evidence="2">Belongs to the otopetrin family.</text>
</comment>
<organism evidence="13 14">
    <name type="scientific">Orchesella dallaii</name>
    <dbReference type="NCBI Taxonomy" id="48710"/>
    <lineage>
        <taxon>Eukaryota</taxon>
        <taxon>Metazoa</taxon>
        <taxon>Ecdysozoa</taxon>
        <taxon>Arthropoda</taxon>
        <taxon>Hexapoda</taxon>
        <taxon>Collembola</taxon>
        <taxon>Entomobryomorpha</taxon>
        <taxon>Entomobryoidea</taxon>
        <taxon>Orchesellidae</taxon>
        <taxon>Orchesellinae</taxon>
        <taxon>Orchesella</taxon>
    </lineage>
</organism>
<feature type="transmembrane region" description="Helical" evidence="12">
    <location>
        <begin position="788"/>
        <end position="805"/>
    </location>
</feature>
<feature type="transmembrane region" description="Helical" evidence="12">
    <location>
        <begin position="717"/>
        <end position="741"/>
    </location>
</feature>
<feature type="compositionally biased region" description="Low complexity" evidence="11">
    <location>
        <begin position="47"/>
        <end position="86"/>
    </location>
</feature>
<evidence type="ECO:0000313" key="14">
    <source>
        <dbReference type="Proteomes" id="UP001642540"/>
    </source>
</evidence>
<feature type="transmembrane region" description="Helical" evidence="12">
    <location>
        <begin position="671"/>
        <end position="696"/>
    </location>
</feature>
<dbReference type="InterPro" id="IPR004878">
    <property type="entry name" value="Otopetrin"/>
</dbReference>
<evidence type="ECO:0000256" key="10">
    <source>
        <dbReference type="ARBA" id="ARBA00023303"/>
    </source>
</evidence>
<keyword evidence="3" id="KW-0813">Transport</keyword>
<evidence type="ECO:0000256" key="1">
    <source>
        <dbReference type="ARBA" id="ARBA00004651"/>
    </source>
</evidence>
<keyword evidence="9 12" id="KW-0472">Membrane</keyword>
<evidence type="ECO:0000256" key="6">
    <source>
        <dbReference type="ARBA" id="ARBA00022781"/>
    </source>
</evidence>
<keyword evidence="4" id="KW-1003">Cell membrane</keyword>
<keyword evidence="14" id="KW-1185">Reference proteome</keyword>
<comment type="subcellular location">
    <subcellularLocation>
        <location evidence="1">Cell membrane</location>
        <topology evidence="1">Multi-pass membrane protein</topology>
    </subcellularLocation>
</comment>
<gene>
    <name evidence="13" type="ORF">ODALV1_LOCUS4423</name>
</gene>
<dbReference type="PANTHER" id="PTHR21522">
    <property type="entry name" value="PROTON CHANNEL OTOP"/>
    <property type="match status" value="1"/>
</dbReference>
<proteinExistence type="inferred from homology"/>
<evidence type="ECO:0000256" key="3">
    <source>
        <dbReference type="ARBA" id="ARBA00022448"/>
    </source>
</evidence>
<keyword evidence="7 12" id="KW-1133">Transmembrane helix</keyword>
<feature type="transmembrane region" description="Helical" evidence="12">
    <location>
        <begin position="747"/>
        <end position="767"/>
    </location>
</feature>
<feature type="region of interest" description="Disordered" evidence="11">
    <location>
        <begin position="35"/>
        <end position="91"/>
    </location>
</feature>
<feature type="transmembrane region" description="Helical" evidence="12">
    <location>
        <begin position="221"/>
        <end position="241"/>
    </location>
</feature>
<keyword evidence="6" id="KW-0375">Hydrogen ion transport</keyword>
<evidence type="ECO:0000256" key="8">
    <source>
        <dbReference type="ARBA" id="ARBA00023065"/>
    </source>
</evidence>
<evidence type="ECO:0000256" key="7">
    <source>
        <dbReference type="ARBA" id="ARBA00022989"/>
    </source>
</evidence>
<evidence type="ECO:0000256" key="2">
    <source>
        <dbReference type="ARBA" id="ARBA00006513"/>
    </source>
</evidence>
<name>A0ABP1PVY5_9HEXA</name>
<dbReference type="Proteomes" id="UP001642540">
    <property type="component" value="Unassembled WGS sequence"/>
</dbReference>
<feature type="transmembrane region" description="Helical" evidence="12">
    <location>
        <begin position="385"/>
        <end position="401"/>
    </location>
</feature>
<evidence type="ECO:0000313" key="13">
    <source>
        <dbReference type="EMBL" id="CAL8079634.1"/>
    </source>
</evidence>
<protein>
    <recommendedName>
        <fullName evidence="15">Otopetrin-2</fullName>
    </recommendedName>
</protein>
<sequence length="860" mass="95211">MSSTSARPKWSQNIEELISRGRRNSAAKILSRFRSGSLPGWIGGGPSKSSTPSSPASVPKRFQLEMSTSLSGSSSSPQQQPFQEYSHTSAVSEGGSSTAVVKVYPQQHQYPEMLDTLKPGEEKDFSVPLISSNKCSPICTSNGHGGELCLVNCAGGNQRQCVAIHPNHVVSRSVMIKDGDSPPSDESSPLTPRKHPYTIVPIKNLDTMQNGKLAKKEGNDALGIILSALYGKLLVVMGIAFPMSEVISTYIPPSFYDGFYLYLYFGSITFMICIYGNILRQKASKKVQSTIRRLNTMRSRLASGNSMPPDVTTTDVVGDVGVSCDSEGSCSGSPLPIPINSPFGHRAITEVDDHDHIGPDHVTNHDEAIGSSQAYSLQNIHFGSFYLRMGAVAFGIGSMIYSGLEFGQYFELEPHTKCNNFMIALTPAVRMIFTFMQMYFIFLNSKMAVSKLRIGAKFGLMHMIGTNLCVWLNVLVQETRHEILLFYNPDNGTITYPGVPHGGHVRSHNSHGHGPLHTAHHVTTTPTSYIANTTSDLLHGIVDSGVSLHRMKRGLKGPYSIYECRRSDIMGALVQNASPFLFPCTIEYSLICAAILYVMWKSLARTQYESGTNHQHHAGDTHYYHGAKRSPHNYSVDCSRANKGLFFGIFFLVMTIISLILFFVLVSRPGYQALAVLEINITELVLYVTTTVAVLIGMCQMRELRYVRGRNLELDNILLIVAQTGSFIYNVFTIIGGHFTLKKSTPLVLATALASLVQLLIQTLFILDASKRSASTSEQTRRKPGREVVTFLLVTNLAMWAINTLEKSRADSHPVQLKFYGVWAWTIITHISMPLAIFYRFHSTVCLCEIWKRSYKIKKY</sequence>
<reference evidence="13 14" key="1">
    <citation type="submission" date="2024-08" db="EMBL/GenBank/DDBJ databases">
        <authorList>
            <person name="Cucini C."/>
            <person name="Frati F."/>
        </authorList>
    </citation>
    <scope>NUCLEOTIDE SEQUENCE [LARGE SCALE GENOMIC DNA]</scope>
</reference>
<comment type="caution">
    <text evidence="13">The sequence shown here is derived from an EMBL/GenBank/DDBJ whole genome shotgun (WGS) entry which is preliminary data.</text>
</comment>
<evidence type="ECO:0000256" key="12">
    <source>
        <dbReference type="SAM" id="Phobius"/>
    </source>
</evidence>
<keyword evidence="10" id="KW-0407">Ion channel</keyword>
<evidence type="ECO:0000256" key="4">
    <source>
        <dbReference type="ARBA" id="ARBA00022475"/>
    </source>
</evidence>
<dbReference type="Pfam" id="PF03189">
    <property type="entry name" value="Otopetrin"/>
    <property type="match status" value="1"/>
</dbReference>
<keyword evidence="8" id="KW-0406">Ion transport</keyword>
<dbReference type="PANTHER" id="PTHR21522:SF61">
    <property type="entry name" value="PROTON CHANNEL OTOPLC"/>
    <property type="match status" value="1"/>
</dbReference>
<feature type="transmembrane region" description="Helical" evidence="12">
    <location>
        <begin position="421"/>
        <end position="442"/>
    </location>
</feature>
<evidence type="ECO:0000256" key="11">
    <source>
        <dbReference type="SAM" id="MobiDB-lite"/>
    </source>
</evidence>
<evidence type="ECO:0000256" key="9">
    <source>
        <dbReference type="ARBA" id="ARBA00023136"/>
    </source>
</evidence>
<dbReference type="EMBL" id="CAXLJM020000013">
    <property type="protein sequence ID" value="CAL8079634.1"/>
    <property type="molecule type" value="Genomic_DNA"/>
</dbReference>
<evidence type="ECO:0008006" key="15">
    <source>
        <dbReference type="Google" id="ProtNLM"/>
    </source>
</evidence>
<feature type="transmembrane region" description="Helical" evidence="12">
    <location>
        <begin position="817"/>
        <end position="839"/>
    </location>
</feature>